<name>A0A316V5X3_9BASI</name>
<dbReference type="PROSITE" id="PS50056">
    <property type="entry name" value="TYR_PHOSPHATASE_2"/>
    <property type="match status" value="1"/>
</dbReference>
<dbReference type="OrthoDB" id="449382at2759"/>
<protein>
    <recommendedName>
        <fullName evidence="1">Tyrosine specific protein phosphatases domain-containing protein</fullName>
    </recommendedName>
</protein>
<reference evidence="2 3" key="1">
    <citation type="journal article" date="2018" name="Mol. Biol. Evol.">
        <title>Broad Genomic Sampling Reveals a Smut Pathogenic Ancestry of the Fungal Clade Ustilaginomycotina.</title>
        <authorList>
            <person name="Kijpornyongpan T."/>
            <person name="Mondo S.J."/>
            <person name="Barry K."/>
            <person name="Sandor L."/>
            <person name="Lee J."/>
            <person name="Lipzen A."/>
            <person name="Pangilinan J."/>
            <person name="LaButti K."/>
            <person name="Hainaut M."/>
            <person name="Henrissat B."/>
            <person name="Grigoriev I.V."/>
            <person name="Spatafora J.W."/>
            <person name="Aime M.C."/>
        </authorList>
    </citation>
    <scope>NUCLEOTIDE SEQUENCE [LARGE SCALE GENOMIC DNA]</scope>
    <source>
        <strain evidence="2 3">MCA 3882</strain>
    </source>
</reference>
<dbReference type="Pfam" id="PF13350">
    <property type="entry name" value="Y_phosphatase3"/>
    <property type="match status" value="1"/>
</dbReference>
<evidence type="ECO:0000313" key="3">
    <source>
        <dbReference type="Proteomes" id="UP000245771"/>
    </source>
</evidence>
<organism evidence="2 3">
    <name type="scientific">Meira miltonrushii</name>
    <dbReference type="NCBI Taxonomy" id="1280837"/>
    <lineage>
        <taxon>Eukaryota</taxon>
        <taxon>Fungi</taxon>
        <taxon>Dikarya</taxon>
        <taxon>Basidiomycota</taxon>
        <taxon>Ustilaginomycotina</taxon>
        <taxon>Exobasidiomycetes</taxon>
        <taxon>Exobasidiales</taxon>
        <taxon>Brachybasidiaceae</taxon>
        <taxon>Meira</taxon>
    </lineage>
</organism>
<dbReference type="GO" id="GO:0004721">
    <property type="term" value="F:phosphoprotein phosphatase activity"/>
    <property type="evidence" value="ECO:0007669"/>
    <property type="project" value="InterPro"/>
</dbReference>
<dbReference type="EMBL" id="KZ819605">
    <property type="protein sequence ID" value="PWN32428.1"/>
    <property type="molecule type" value="Genomic_DNA"/>
</dbReference>
<dbReference type="Proteomes" id="UP000245771">
    <property type="component" value="Unassembled WGS sequence"/>
</dbReference>
<dbReference type="InterPro" id="IPR000387">
    <property type="entry name" value="Tyr_Pase_dom"/>
</dbReference>
<proteinExistence type="predicted"/>
<accession>A0A316V5X3</accession>
<dbReference type="InParanoid" id="A0A316V5X3"/>
<evidence type="ECO:0000313" key="2">
    <source>
        <dbReference type="EMBL" id="PWN32428.1"/>
    </source>
</evidence>
<dbReference type="PROSITE" id="PS00383">
    <property type="entry name" value="TYR_PHOSPHATASE_1"/>
    <property type="match status" value="1"/>
</dbReference>
<dbReference type="AlphaFoldDB" id="A0A316V5X3"/>
<dbReference type="InterPro" id="IPR029021">
    <property type="entry name" value="Prot-tyrosine_phosphatase-like"/>
</dbReference>
<sequence length="355" mass="39134">MAAAATLLQRSAIMLTNEANVKPMTANELDTLAKTSVLETITAENLARALISPPFILLASSDEARTENTSAPVACLNFRDACSPERTPELRSKKVYRAGKSAFNGRALKKLGITNVYDLRSEAERVRDPHANEDMMDGVKVKWFAPRDHISIMEQMQVTERVNKQSKEEIIAQVAKKRLNKETEHDDIDVEAVQDAEGKLQPAIQAALVKSYLAILHSHQDIFRQVLLDLAYLPKNSPAAILLHCTAGKDRTGVAVAMLQSLAGCSDEGIAADYALTRIGVEPAREHLIKAMRAMVPEFATNDPRFLATSESRAEIMLQFLRSVKDQYGDFEGYAKNTLGLTAEEVESVKANVRV</sequence>
<dbReference type="Gene3D" id="3.90.190.10">
    <property type="entry name" value="Protein tyrosine phosphatase superfamily"/>
    <property type="match status" value="1"/>
</dbReference>
<evidence type="ECO:0000259" key="1">
    <source>
        <dbReference type="PROSITE" id="PS50056"/>
    </source>
</evidence>
<dbReference type="InterPro" id="IPR016130">
    <property type="entry name" value="Tyr_Pase_AS"/>
</dbReference>
<dbReference type="PANTHER" id="PTHR31126:SF1">
    <property type="entry name" value="TYROSINE SPECIFIC PROTEIN PHOSPHATASES DOMAIN-CONTAINING PROTEIN"/>
    <property type="match status" value="1"/>
</dbReference>
<dbReference type="InterPro" id="IPR026893">
    <property type="entry name" value="Tyr/Ser_Pase_IphP-type"/>
</dbReference>
<keyword evidence="3" id="KW-1185">Reference proteome</keyword>
<dbReference type="SUPFAM" id="SSF52799">
    <property type="entry name" value="(Phosphotyrosine protein) phosphatases II"/>
    <property type="match status" value="1"/>
</dbReference>
<feature type="domain" description="Tyrosine specific protein phosphatases" evidence="1">
    <location>
        <begin position="220"/>
        <end position="258"/>
    </location>
</feature>
<dbReference type="PANTHER" id="PTHR31126">
    <property type="entry name" value="TYROSINE-PROTEIN PHOSPHATASE"/>
    <property type="match status" value="1"/>
</dbReference>
<dbReference type="RefSeq" id="XP_025352730.1">
    <property type="nucleotide sequence ID" value="XM_025502791.1"/>
</dbReference>
<gene>
    <name evidence="2" type="ORF">FA14DRAFT_73339</name>
</gene>
<dbReference type="STRING" id="1280837.A0A316V5X3"/>
<dbReference type="GeneID" id="37024572"/>